<dbReference type="InterPro" id="IPR040177">
    <property type="entry name" value="SLC30A9"/>
</dbReference>
<dbReference type="Gene3D" id="1.20.1510.10">
    <property type="entry name" value="Cation efflux protein transmembrane domain"/>
    <property type="match status" value="1"/>
</dbReference>
<evidence type="ECO:0000256" key="6">
    <source>
        <dbReference type="SAM" id="Phobius"/>
    </source>
</evidence>
<dbReference type="PANTHER" id="PTHR13414:SF9">
    <property type="entry name" value="PROTON-COUPLED ZINC ANTIPORTER SLC30A9, MITOCHONDRIAL"/>
    <property type="match status" value="1"/>
</dbReference>
<evidence type="ECO:0000256" key="3">
    <source>
        <dbReference type="ARBA" id="ARBA00022692"/>
    </source>
</evidence>
<keyword evidence="2" id="KW-0813">Transport</keyword>
<evidence type="ECO:0000256" key="1">
    <source>
        <dbReference type="ARBA" id="ARBA00004141"/>
    </source>
</evidence>
<evidence type="ECO:0000256" key="4">
    <source>
        <dbReference type="ARBA" id="ARBA00022989"/>
    </source>
</evidence>
<protein>
    <submittedName>
        <fullName evidence="8">Cation diffusion facilitator family transporter</fullName>
    </submittedName>
</protein>
<organism evidence="8 9">
    <name type="scientific">Paraburkholderia tagetis</name>
    <dbReference type="NCBI Taxonomy" id="2913261"/>
    <lineage>
        <taxon>Bacteria</taxon>
        <taxon>Pseudomonadati</taxon>
        <taxon>Pseudomonadota</taxon>
        <taxon>Betaproteobacteria</taxon>
        <taxon>Burkholderiales</taxon>
        <taxon>Burkholderiaceae</taxon>
        <taxon>Paraburkholderia</taxon>
    </lineage>
</organism>
<keyword evidence="4 6" id="KW-1133">Transmembrane helix</keyword>
<name>A0A9X1RQ35_9BURK</name>
<dbReference type="EMBL" id="JAKLJA010000015">
    <property type="protein sequence ID" value="MCG5075388.1"/>
    <property type="molecule type" value="Genomic_DNA"/>
</dbReference>
<comment type="caution">
    <text evidence="8">The sequence shown here is derived from an EMBL/GenBank/DDBJ whole genome shotgun (WGS) entry which is preliminary data.</text>
</comment>
<dbReference type="AlphaFoldDB" id="A0A9X1RQ35"/>
<comment type="subcellular location">
    <subcellularLocation>
        <location evidence="1">Membrane</location>
        <topology evidence="1">Multi-pass membrane protein</topology>
    </subcellularLocation>
</comment>
<feature type="transmembrane region" description="Helical" evidence="6">
    <location>
        <begin position="208"/>
        <end position="226"/>
    </location>
</feature>
<evidence type="ECO:0000259" key="7">
    <source>
        <dbReference type="Pfam" id="PF01545"/>
    </source>
</evidence>
<feature type="transmembrane region" description="Helical" evidence="6">
    <location>
        <begin position="182"/>
        <end position="202"/>
    </location>
</feature>
<dbReference type="GO" id="GO:0016020">
    <property type="term" value="C:membrane"/>
    <property type="evidence" value="ECO:0007669"/>
    <property type="project" value="UniProtKB-SubCell"/>
</dbReference>
<dbReference type="NCBIfam" id="TIGR01297">
    <property type="entry name" value="CDF"/>
    <property type="match status" value="1"/>
</dbReference>
<keyword evidence="5 6" id="KW-0472">Membrane</keyword>
<gene>
    <name evidence="8" type="ORF">L5014_18790</name>
</gene>
<dbReference type="PANTHER" id="PTHR13414">
    <property type="entry name" value="HUEL-CATION TRANSPORTER"/>
    <property type="match status" value="1"/>
</dbReference>
<sequence length="323" mass="34753">MSGPERRGEHPGAAHRPASGSVPRAVYYALASNVVVALSKFAAAAWTNSGATLAEAVHSSADCVNQVLLIRGRRAAVNAPDDLHPLGFGRETHFYAMLVALQFFIVGGLGSVGIGVWRLWRPAGLEHALVAIGVLAMSAVVEGSALRATIRSIDRKRRTSGLWRWFHETGQLEVMLSIGEDAAALAGVLISFVGIGLAALTGQTVFDALGSIGVGIVMMATAMVSLREIKSLIVGEAARLRDREAIRRWLEKCPEIEHIVSLVVLRWSDSFVIAVQARLVAHGSADDLVRTIDRIENGLQETFPAARWIFFEPELSELGEHPA</sequence>
<keyword evidence="3 6" id="KW-0812">Transmembrane</keyword>
<proteinExistence type="predicted"/>
<dbReference type="GO" id="GO:0008324">
    <property type="term" value="F:monoatomic cation transmembrane transporter activity"/>
    <property type="evidence" value="ECO:0007669"/>
    <property type="project" value="InterPro"/>
</dbReference>
<dbReference type="GO" id="GO:0006829">
    <property type="term" value="P:zinc ion transport"/>
    <property type="evidence" value="ECO:0007669"/>
    <property type="project" value="InterPro"/>
</dbReference>
<dbReference type="Proteomes" id="UP001139308">
    <property type="component" value="Unassembled WGS sequence"/>
</dbReference>
<feature type="transmembrane region" description="Helical" evidence="6">
    <location>
        <begin position="129"/>
        <end position="150"/>
    </location>
</feature>
<dbReference type="InterPro" id="IPR058533">
    <property type="entry name" value="Cation_efflux_TM"/>
</dbReference>
<reference evidence="8" key="1">
    <citation type="submission" date="2022-01" db="EMBL/GenBank/DDBJ databases">
        <title>Genome sequence and assembly of Parabukholderia sp. RG36.</title>
        <authorList>
            <person name="Chhetri G."/>
        </authorList>
    </citation>
    <scope>NUCLEOTIDE SEQUENCE</scope>
    <source>
        <strain evidence="8">RG36</strain>
    </source>
</reference>
<accession>A0A9X1RQ35</accession>
<feature type="domain" description="Cation efflux protein transmembrane" evidence="7">
    <location>
        <begin position="27"/>
        <end position="228"/>
    </location>
</feature>
<keyword evidence="9" id="KW-1185">Reference proteome</keyword>
<dbReference type="InterPro" id="IPR002524">
    <property type="entry name" value="Cation_efflux"/>
</dbReference>
<dbReference type="InterPro" id="IPR027469">
    <property type="entry name" value="Cation_efflux_TMD_sf"/>
</dbReference>
<dbReference type="Pfam" id="PF01545">
    <property type="entry name" value="Cation_efflux"/>
    <property type="match status" value="1"/>
</dbReference>
<dbReference type="RefSeq" id="WP_238465246.1">
    <property type="nucleotide sequence ID" value="NZ_JAKLJA010000015.1"/>
</dbReference>
<dbReference type="SUPFAM" id="SSF161111">
    <property type="entry name" value="Cation efflux protein transmembrane domain-like"/>
    <property type="match status" value="1"/>
</dbReference>
<evidence type="ECO:0000256" key="5">
    <source>
        <dbReference type="ARBA" id="ARBA00023136"/>
    </source>
</evidence>
<feature type="transmembrane region" description="Helical" evidence="6">
    <location>
        <begin position="94"/>
        <end position="117"/>
    </location>
</feature>
<evidence type="ECO:0000313" key="9">
    <source>
        <dbReference type="Proteomes" id="UP001139308"/>
    </source>
</evidence>
<evidence type="ECO:0000313" key="8">
    <source>
        <dbReference type="EMBL" id="MCG5075388.1"/>
    </source>
</evidence>
<evidence type="ECO:0000256" key="2">
    <source>
        <dbReference type="ARBA" id="ARBA00022448"/>
    </source>
</evidence>